<dbReference type="RefSeq" id="XP_034242997.1">
    <property type="nucleotide sequence ID" value="XM_034387106.1"/>
</dbReference>
<reference evidence="3" key="1">
    <citation type="submission" date="2025-08" db="UniProtKB">
        <authorList>
            <consortium name="RefSeq"/>
        </authorList>
    </citation>
    <scope>IDENTIFICATION</scope>
    <source>
        <tissue evidence="3">Total insect</tissue>
    </source>
</reference>
<dbReference type="InterPro" id="IPR012674">
    <property type="entry name" value="Calycin"/>
</dbReference>
<dbReference type="PANTHER" id="PTHR10612">
    <property type="entry name" value="APOLIPOPROTEIN D"/>
    <property type="match status" value="1"/>
</dbReference>
<feature type="signal peptide" evidence="1">
    <location>
        <begin position="1"/>
        <end position="16"/>
    </location>
</feature>
<dbReference type="GO" id="GO:0006629">
    <property type="term" value="P:lipid metabolic process"/>
    <property type="evidence" value="ECO:0007669"/>
    <property type="project" value="TreeGrafter"/>
</dbReference>
<dbReference type="SUPFAM" id="SSF50814">
    <property type="entry name" value="Lipocalins"/>
    <property type="match status" value="1"/>
</dbReference>
<keyword evidence="1" id="KW-0732">Signal</keyword>
<proteinExistence type="predicted"/>
<dbReference type="InParanoid" id="A0A6P8Z7X4"/>
<dbReference type="InterPro" id="IPR022272">
    <property type="entry name" value="Lipocalin_CS"/>
</dbReference>
<dbReference type="OrthoDB" id="565904at2759"/>
<dbReference type="PANTHER" id="PTHR10612:SF34">
    <property type="entry name" value="APOLIPOPROTEIN D"/>
    <property type="match status" value="1"/>
</dbReference>
<accession>A0A6P8Z7X4</accession>
<dbReference type="GO" id="GO:0005737">
    <property type="term" value="C:cytoplasm"/>
    <property type="evidence" value="ECO:0007669"/>
    <property type="project" value="TreeGrafter"/>
</dbReference>
<dbReference type="PROSITE" id="PS00213">
    <property type="entry name" value="LIPOCALIN"/>
    <property type="match status" value="1"/>
</dbReference>
<dbReference type="AlphaFoldDB" id="A0A6P8Z7X4"/>
<evidence type="ECO:0000256" key="1">
    <source>
        <dbReference type="SAM" id="SignalP"/>
    </source>
</evidence>
<dbReference type="Proteomes" id="UP000515158">
    <property type="component" value="Unplaced"/>
</dbReference>
<dbReference type="Gene3D" id="2.40.128.20">
    <property type="match status" value="1"/>
</dbReference>
<evidence type="ECO:0000313" key="3">
    <source>
        <dbReference type="RefSeq" id="XP_034242997.1"/>
    </source>
</evidence>
<protein>
    <submittedName>
        <fullName evidence="3">Bilin-binding protein-like</fullName>
    </submittedName>
</protein>
<sequence>MLRQIVLLALVAAASAHFYKPSCPMVPGKYPFDLDKFQGDWYLAAGNDLSLELKGKCGKVTFPTLMKEKEGKDAVLSSRYTGVSIKDNTPIAYDFTMQPIISDKIANLYSVFRAEGSNTYSAIYKTSIVATDYNTYALYLACKPVFNAETKTYGRTLFSEIWTRKDVTLSKDTMDTLTNILSSYDIDATSIKTIERNC</sequence>
<dbReference type="GeneID" id="117646267"/>
<evidence type="ECO:0000313" key="2">
    <source>
        <dbReference type="Proteomes" id="UP000515158"/>
    </source>
</evidence>
<name>A0A6P8Z7X4_THRPL</name>
<dbReference type="KEGG" id="tpal:117646267"/>
<dbReference type="GO" id="GO:0000302">
    <property type="term" value="P:response to reactive oxygen species"/>
    <property type="evidence" value="ECO:0007669"/>
    <property type="project" value="TreeGrafter"/>
</dbReference>
<feature type="chain" id="PRO_5028029334" evidence="1">
    <location>
        <begin position="17"/>
        <end position="198"/>
    </location>
</feature>
<gene>
    <name evidence="3" type="primary">LOC117646267</name>
</gene>
<organism evidence="3">
    <name type="scientific">Thrips palmi</name>
    <name type="common">Melon thrips</name>
    <dbReference type="NCBI Taxonomy" id="161013"/>
    <lineage>
        <taxon>Eukaryota</taxon>
        <taxon>Metazoa</taxon>
        <taxon>Ecdysozoa</taxon>
        <taxon>Arthropoda</taxon>
        <taxon>Hexapoda</taxon>
        <taxon>Insecta</taxon>
        <taxon>Pterygota</taxon>
        <taxon>Neoptera</taxon>
        <taxon>Paraneoptera</taxon>
        <taxon>Thysanoptera</taxon>
        <taxon>Terebrantia</taxon>
        <taxon>Thripoidea</taxon>
        <taxon>Thripidae</taxon>
        <taxon>Thrips</taxon>
    </lineage>
</organism>
<keyword evidence="2" id="KW-1185">Reference proteome</keyword>